<feature type="compositionally biased region" description="Polar residues" evidence="1">
    <location>
        <begin position="110"/>
        <end position="119"/>
    </location>
</feature>
<comment type="caution">
    <text evidence="3">The sequence shown here is derived from an EMBL/GenBank/DDBJ whole genome shotgun (WGS) entry which is preliminary data.</text>
</comment>
<dbReference type="GO" id="GO:0005737">
    <property type="term" value="C:cytoplasm"/>
    <property type="evidence" value="ECO:0007669"/>
    <property type="project" value="TreeGrafter"/>
</dbReference>
<dbReference type="GO" id="GO:0004029">
    <property type="term" value="F:aldehyde dehydrogenase (NAD+) activity"/>
    <property type="evidence" value="ECO:0007669"/>
    <property type="project" value="TreeGrafter"/>
</dbReference>
<organism evidence="3 4">
    <name type="scientific">Curtobacterium luteum</name>
    <dbReference type="NCBI Taxonomy" id="33881"/>
    <lineage>
        <taxon>Bacteria</taxon>
        <taxon>Bacillati</taxon>
        <taxon>Actinomycetota</taxon>
        <taxon>Actinomycetes</taxon>
        <taxon>Micrococcales</taxon>
        <taxon>Microbacteriaceae</taxon>
        <taxon>Curtobacterium</taxon>
    </lineage>
</organism>
<dbReference type="OrthoDB" id="9787292at2"/>
<proteinExistence type="predicted"/>
<sequence length="296" mass="30509">MQVFITGASGWIGSALTRDLVAHGHEVVGLARSDASAERIRVLGARPVRGDVSDHAVIVEQAQHADATAHLAFTLDFASFDETIDNEVALVAALADALADSGKAFFAASGTPTNPTGTATEDDALDPDGPAGARSRTAAAVLALADRGIRSGLVRMPRTVHGAGDRNGLIASLVRLDRQLGVAAYVGDGANRWPAVLVEDAAQLFRLALETAPSRSVLHAVAEEGVPMRAVAESVSRQTGLPAHAVDPATLGVFGALLGGDQPASSARTRALLGWEPTGPTLLEDLDAGYYTTLAD</sequence>
<dbReference type="InterPro" id="IPR051783">
    <property type="entry name" value="NAD(P)-dependent_oxidoreduct"/>
</dbReference>
<dbReference type="RefSeq" id="WP_058724340.1">
    <property type="nucleotide sequence ID" value="NZ_LDQC01000008.1"/>
</dbReference>
<protein>
    <submittedName>
        <fullName evidence="3">3-beta hydroxysteroid dehydrogenase</fullName>
    </submittedName>
</protein>
<feature type="region of interest" description="Disordered" evidence="1">
    <location>
        <begin position="109"/>
        <end position="132"/>
    </location>
</feature>
<dbReference type="InterPro" id="IPR036291">
    <property type="entry name" value="NAD(P)-bd_dom_sf"/>
</dbReference>
<dbReference type="EMBL" id="LDQC01000008">
    <property type="protein sequence ID" value="KTR10724.1"/>
    <property type="molecule type" value="Genomic_DNA"/>
</dbReference>
<name>A0A175S139_9MICO</name>
<evidence type="ECO:0000259" key="2">
    <source>
        <dbReference type="Pfam" id="PF01370"/>
    </source>
</evidence>
<dbReference type="PANTHER" id="PTHR48079:SF6">
    <property type="entry name" value="NAD(P)-BINDING DOMAIN-CONTAINING PROTEIN-RELATED"/>
    <property type="match status" value="1"/>
</dbReference>
<dbReference type="SUPFAM" id="SSF51735">
    <property type="entry name" value="NAD(P)-binding Rossmann-fold domains"/>
    <property type="match status" value="1"/>
</dbReference>
<dbReference type="Proteomes" id="UP000078252">
    <property type="component" value="Unassembled WGS sequence"/>
</dbReference>
<dbReference type="PATRIC" id="fig|33881.3.peg.3133"/>
<gene>
    <name evidence="3" type="ORF">NS184_01290</name>
</gene>
<dbReference type="Gene3D" id="3.40.50.720">
    <property type="entry name" value="NAD(P)-binding Rossmann-like Domain"/>
    <property type="match status" value="1"/>
</dbReference>
<evidence type="ECO:0000313" key="4">
    <source>
        <dbReference type="Proteomes" id="UP000078252"/>
    </source>
</evidence>
<dbReference type="InterPro" id="IPR001509">
    <property type="entry name" value="Epimerase_deHydtase"/>
</dbReference>
<evidence type="ECO:0000313" key="3">
    <source>
        <dbReference type="EMBL" id="KTR10724.1"/>
    </source>
</evidence>
<feature type="domain" description="NAD-dependent epimerase/dehydratase" evidence="2">
    <location>
        <begin position="3"/>
        <end position="211"/>
    </location>
</feature>
<dbReference type="AlphaFoldDB" id="A0A175S139"/>
<dbReference type="PANTHER" id="PTHR48079">
    <property type="entry name" value="PROTEIN YEEZ"/>
    <property type="match status" value="1"/>
</dbReference>
<accession>A0A175S139</accession>
<dbReference type="Pfam" id="PF01370">
    <property type="entry name" value="Epimerase"/>
    <property type="match status" value="1"/>
</dbReference>
<evidence type="ECO:0000256" key="1">
    <source>
        <dbReference type="SAM" id="MobiDB-lite"/>
    </source>
</evidence>
<reference evidence="3 4" key="1">
    <citation type="journal article" date="2016" name="Front. Microbiol.">
        <title>Genomic Resource of Rice Seed Associated Bacteria.</title>
        <authorList>
            <person name="Midha S."/>
            <person name="Bansal K."/>
            <person name="Sharma S."/>
            <person name="Kumar N."/>
            <person name="Patil P.P."/>
            <person name="Chaudhry V."/>
            <person name="Patil P.B."/>
        </authorList>
    </citation>
    <scope>NUCLEOTIDE SEQUENCE [LARGE SCALE GENOMIC DNA]</scope>
    <source>
        <strain evidence="3 4">NS184</strain>
    </source>
</reference>
<dbReference type="STRING" id="33881.NS184_01290"/>